<protein>
    <submittedName>
        <fullName evidence="1">Uncharacterized protein</fullName>
    </submittedName>
</protein>
<evidence type="ECO:0000313" key="1">
    <source>
        <dbReference type="EMBL" id="GGS63725.1"/>
    </source>
</evidence>
<sequence>MADIRKPEPRRGADIEIIDRHHGDQVLIPSAVRINGVEVPIPSGSTIKIHDITDDDAVTVTVTMFARRITIHHEDT</sequence>
<evidence type="ECO:0000313" key="2">
    <source>
        <dbReference type="Proteomes" id="UP000659767"/>
    </source>
</evidence>
<accession>A0ABQ2TCM4</accession>
<proteinExistence type="predicted"/>
<name>A0ABQ2TCM4_STRBA</name>
<comment type="caution">
    <text evidence="1">The sequence shown here is derived from an EMBL/GenBank/DDBJ whole genome shotgun (WGS) entry which is preliminary data.</text>
</comment>
<keyword evidence="2" id="KW-1185">Reference proteome</keyword>
<dbReference type="Proteomes" id="UP000659767">
    <property type="component" value="Unassembled WGS sequence"/>
</dbReference>
<dbReference type="RefSeq" id="WP_199888879.1">
    <property type="nucleotide sequence ID" value="NZ_BMSZ01000012.1"/>
</dbReference>
<organism evidence="1 2">
    <name type="scientific">Streptomyces badius</name>
    <dbReference type="NCBI Taxonomy" id="1941"/>
    <lineage>
        <taxon>Bacteria</taxon>
        <taxon>Bacillati</taxon>
        <taxon>Actinomycetota</taxon>
        <taxon>Actinomycetes</taxon>
        <taxon>Kitasatosporales</taxon>
        <taxon>Streptomycetaceae</taxon>
        <taxon>Streptomyces</taxon>
    </lineage>
</organism>
<reference evidence="2" key="1">
    <citation type="journal article" date="2019" name="Int. J. Syst. Evol. Microbiol.">
        <title>The Global Catalogue of Microorganisms (GCM) 10K type strain sequencing project: providing services to taxonomists for standard genome sequencing and annotation.</title>
        <authorList>
            <consortium name="The Broad Institute Genomics Platform"/>
            <consortium name="The Broad Institute Genome Sequencing Center for Infectious Disease"/>
            <person name="Wu L."/>
            <person name="Ma J."/>
        </authorList>
    </citation>
    <scope>NUCLEOTIDE SEQUENCE [LARGE SCALE GENOMIC DNA]</scope>
    <source>
        <strain evidence="2">JCM 4350</strain>
    </source>
</reference>
<gene>
    <name evidence="1" type="ORF">GCM10010253_43360</name>
</gene>
<dbReference type="EMBL" id="BMSZ01000012">
    <property type="protein sequence ID" value="GGS63725.1"/>
    <property type="molecule type" value="Genomic_DNA"/>
</dbReference>